<name>A0A931J412_9BURK</name>
<proteinExistence type="predicted"/>
<sequence>MTRHRRVGDFSLTEFRNHLRTGRLAIQSGPVSWQLHCELPDVASALHGLYAAHPCELDPAFADYHVALRTPRNLRRWLRPQVQFWIDDQAPFEPLPRDQAPAMLEWGLNWSLAASAHQWLTLHAASLEREGQVVILPAPPGSGKSTLCAALALRGWRLLSDELTLIEPANLDALALARPVNLKNASIDLIRAFEPSARWAPEAYDTQKGRVTHLAPPAQAVERMHEPGRPRWIVFPRYQAGAEPLLTPRSKVATFTHFAENAFNYSILGELGFDTVARLVDQCECYDFQYSRLDDALEVFNWLLRPEADD</sequence>
<dbReference type="NCBIfam" id="TIGR04352">
    <property type="entry name" value="HprK_rel_A"/>
    <property type="match status" value="1"/>
</dbReference>
<keyword evidence="1" id="KW-0418">Kinase</keyword>
<comment type="caution">
    <text evidence="1">The sequence shown here is derived from an EMBL/GenBank/DDBJ whole genome shotgun (WGS) entry which is preliminary data.</text>
</comment>
<dbReference type="Gene3D" id="3.40.50.300">
    <property type="entry name" value="P-loop containing nucleotide triphosphate hydrolases"/>
    <property type="match status" value="1"/>
</dbReference>
<reference evidence="1" key="1">
    <citation type="submission" date="2020-12" db="EMBL/GenBank/DDBJ databases">
        <title>The genome sequence of Inhella sp. 1Y17.</title>
        <authorList>
            <person name="Liu Y."/>
        </authorList>
    </citation>
    <scope>NUCLEOTIDE SEQUENCE</scope>
    <source>
        <strain evidence="1">1Y17</strain>
    </source>
</reference>
<organism evidence="1 2">
    <name type="scientific">Inhella proteolytica</name>
    <dbReference type="NCBI Taxonomy" id="2795029"/>
    <lineage>
        <taxon>Bacteria</taxon>
        <taxon>Pseudomonadati</taxon>
        <taxon>Pseudomonadota</taxon>
        <taxon>Betaproteobacteria</taxon>
        <taxon>Burkholderiales</taxon>
        <taxon>Sphaerotilaceae</taxon>
        <taxon>Inhella</taxon>
    </lineage>
</organism>
<dbReference type="Proteomes" id="UP000613266">
    <property type="component" value="Unassembled WGS sequence"/>
</dbReference>
<dbReference type="AlphaFoldDB" id="A0A931J412"/>
<dbReference type="EMBL" id="JAEDAK010000006">
    <property type="protein sequence ID" value="MBH9577363.1"/>
    <property type="molecule type" value="Genomic_DNA"/>
</dbReference>
<protein>
    <submittedName>
        <fullName evidence="1">HprK-related kinase A</fullName>
    </submittedName>
</protein>
<evidence type="ECO:0000313" key="2">
    <source>
        <dbReference type="Proteomes" id="UP000613266"/>
    </source>
</evidence>
<dbReference type="SUPFAM" id="SSF53795">
    <property type="entry name" value="PEP carboxykinase-like"/>
    <property type="match status" value="1"/>
</dbReference>
<dbReference type="InterPro" id="IPR027600">
    <property type="entry name" value="HprK-rel_A"/>
</dbReference>
<dbReference type="InterPro" id="IPR027417">
    <property type="entry name" value="P-loop_NTPase"/>
</dbReference>
<keyword evidence="2" id="KW-1185">Reference proteome</keyword>
<keyword evidence="1" id="KW-0808">Transferase</keyword>
<evidence type="ECO:0000313" key="1">
    <source>
        <dbReference type="EMBL" id="MBH9577363.1"/>
    </source>
</evidence>
<accession>A0A931J412</accession>
<dbReference type="GO" id="GO:0016301">
    <property type="term" value="F:kinase activity"/>
    <property type="evidence" value="ECO:0007669"/>
    <property type="project" value="UniProtKB-KW"/>
</dbReference>
<gene>
    <name evidence="1" type="ORF">I7X39_10675</name>
</gene>
<dbReference type="RefSeq" id="WP_198111133.1">
    <property type="nucleotide sequence ID" value="NZ_JAEDAK010000006.1"/>
</dbReference>